<dbReference type="KEGG" id="dfi:AXF13_08160"/>
<keyword evidence="2" id="KW-1185">Reference proteome</keyword>
<organism evidence="1 2">
    <name type="scientific">Desulfovibrio fairfieldensis</name>
    <dbReference type="NCBI Taxonomy" id="44742"/>
    <lineage>
        <taxon>Bacteria</taxon>
        <taxon>Pseudomonadati</taxon>
        <taxon>Thermodesulfobacteriota</taxon>
        <taxon>Desulfovibrionia</taxon>
        <taxon>Desulfovibrionales</taxon>
        <taxon>Desulfovibrionaceae</taxon>
        <taxon>Desulfovibrio</taxon>
    </lineage>
</organism>
<dbReference type="EMBL" id="CP014229">
    <property type="protein sequence ID" value="AMD90096.1"/>
    <property type="molecule type" value="Genomic_DNA"/>
</dbReference>
<accession>A0A109W4D7</accession>
<sequence>MGWPVFSDTLSNTHPTATQLSIVNEFSLIETWNQLQAFFLKLDKILLLEQFQRYLSGPDADGRGMQVFVERASIFCVDHHIHLSREELECPSGFATLTRYIAALPSLNLGVFTDAIPDLHADTPDPLLANSQETLRAERWLSLVQPEILPEDLQSQVGQKSQKLRHIVNNYMELVESWEGSPLMDIEGTPLSRRDAEELLLGAGTIYSPSPLGFTSRLRIAFSVPEALAQESIEVQIAFVSALERRLTHDLGFNLKLLYLKDRSVVVIEALGGGDSREVVMSCADVPGFERKILFAPPELLKRMVFMFDAMKATMVPSATEKAIQEARATIAHGSQLVADAEEQNIATRASPGLHRPSPSA</sequence>
<name>A0A109W4D7_9BACT</name>
<dbReference type="Proteomes" id="UP000069241">
    <property type="component" value="Chromosome"/>
</dbReference>
<gene>
    <name evidence="1" type="ORF">AXF13_08160</name>
</gene>
<dbReference type="AlphaFoldDB" id="A0A109W4D7"/>
<evidence type="ECO:0000313" key="2">
    <source>
        <dbReference type="Proteomes" id="UP000069241"/>
    </source>
</evidence>
<evidence type="ECO:0000313" key="1">
    <source>
        <dbReference type="EMBL" id="AMD90096.1"/>
    </source>
</evidence>
<reference evidence="2" key="1">
    <citation type="submission" date="2016-02" db="EMBL/GenBank/DDBJ databases">
        <authorList>
            <person name="Holder M.E."/>
            <person name="Ajami N.J."/>
            <person name="Petrosino J.F."/>
        </authorList>
    </citation>
    <scope>NUCLEOTIDE SEQUENCE [LARGE SCALE GENOMIC DNA]</scope>
    <source>
        <strain evidence="2">CCUG 45958</strain>
    </source>
</reference>
<protein>
    <submittedName>
        <fullName evidence="1">Uncharacterized protein</fullName>
    </submittedName>
</protein>
<proteinExistence type="predicted"/>